<evidence type="ECO:0000313" key="2">
    <source>
        <dbReference type="EMBL" id="SEG66828.1"/>
    </source>
</evidence>
<dbReference type="Proteomes" id="UP000236728">
    <property type="component" value="Unassembled WGS sequence"/>
</dbReference>
<sequence>MKFLAGLLVCGAMAVSAVSARAQDNGYWRASSETAKSTTGDIGIGTLKVTINFALYTIAQIHKVDAAQARAVFDIDAPEGAVVGNLYHLSIEPGKKLLHKNTLCGNEETQYMVTAVVGKELHVAFFSGSAMPELKAEAIMNSTTLCGTYTYMR</sequence>
<feature type="signal peptide" evidence="1">
    <location>
        <begin position="1"/>
        <end position="22"/>
    </location>
</feature>
<dbReference type="RefSeq" id="WP_235011757.1">
    <property type="nucleotide sequence ID" value="NZ_FNVA01000008.1"/>
</dbReference>
<dbReference type="EMBL" id="FNVA01000008">
    <property type="protein sequence ID" value="SEG66828.1"/>
    <property type="molecule type" value="Genomic_DNA"/>
</dbReference>
<protein>
    <submittedName>
        <fullName evidence="2">Uncharacterized protein</fullName>
    </submittedName>
</protein>
<dbReference type="AlphaFoldDB" id="A0A1H6C1K7"/>
<reference evidence="2 3" key="1">
    <citation type="submission" date="2016-10" db="EMBL/GenBank/DDBJ databases">
        <authorList>
            <person name="de Groot N.N."/>
        </authorList>
    </citation>
    <scope>NUCLEOTIDE SEQUENCE [LARGE SCALE GENOMIC DNA]</scope>
    <source>
        <strain evidence="2 3">DSM 22489</strain>
    </source>
</reference>
<keyword evidence="3" id="KW-1185">Reference proteome</keyword>
<name>A0A1H6C1K7_9BACT</name>
<organism evidence="2 3">
    <name type="scientific">Bryocella elongata</name>
    <dbReference type="NCBI Taxonomy" id="863522"/>
    <lineage>
        <taxon>Bacteria</taxon>
        <taxon>Pseudomonadati</taxon>
        <taxon>Acidobacteriota</taxon>
        <taxon>Terriglobia</taxon>
        <taxon>Terriglobales</taxon>
        <taxon>Acidobacteriaceae</taxon>
        <taxon>Bryocella</taxon>
    </lineage>
</organism>
<gene>
    <name evidence="2" type="ORF">SAMN05421819_4163</name>
</gene>
<proteinExistence type="predicted"/>
<feature type="chain" id="PRO_5009294338" evidence="1">
    <location>
        <begin position="23"/>
        <end position="153"/>
    </location>
</feature>
<evidence type="ECO:0000313" key="3">
    <source>
        <dbReference type="Proteomes" id="UP000236728"/>
    </source>
</evidence>
<accession>A0A1H6C1K7</accession>
<evidence type="ECO:0000256" key="1">
    <source>
        <dbReference type="SAM" id="SignalP"/>
    </source>
</evidence>
<keyword evidence="1" id="KW-0732">Signal</keyword>